<feature type="region of interest" description="Disordered" evidence="1">
    <location>
        <begin position="1"/>
        <end position="32"/>
    </location>
</feature>
<dbReference type="OrthoDB" id="248439at2759"/>
<sequence>MTTGEPTSAHGGAGGPGEHPERHARARTHVSDIGESKRTVAFKELSRSWLTPFFGANEPEPQLLWNTKNPCQVFSRHVHECLEHHDNNVDFCQTKLALLQSCLNEFNM</sequence>
<dbReference type="EMBL" id="AUPL01000537">
    <property type="protein sequence ID" value="ESL11706.1"/>
    <property type="molecule type" value="Genomic_DNA"/>
</dbReference>
<dbReference type="Proteomes" id="UP000031737">
    <property type="component" value="Unassembled WGS sequence"/>
</dbReference>
<reference evidence="2 3" key="1">
    <citation type="submission" date="2013-07" db="EMBL/GenBank/DDBJ databases">
        <authorList>
            <person name="Stoco P.H."/>
            <person name="Wagner G."/>
            <person name="Gerber A."/>
            <person name="Zaha A."/>
            <person name="Thompson C."/>
            <person name="Bartholomeu D.C."/>
            <person name="Luckemeyer D.D."/>
            <person name="Bahia D."/>
            <person name="Loreto E."/>
            <person name="Prestes E.B."/>
            <person name="Lima F.M."/>
            <person name="Rodrigues-Luiz G."/>
            <person name="Vallejo G.A."/>
            <person name="Filho J.F."/>
            <person name="Monteiro K.M."/>
            <person name="Tyler K.M."/>
            <person name="de Almeida L.G."/>
            <person name="Ortiz M.F."/>
            <person name="Siervo M.A."/>
            <person name="de Moraes M.H."/>
            <person name="Cunha O.L."/>
            <person name="Mendonca-Neto R."/>
            <person name="Silva R."/>
            <person name="Teixeira S.M."/>
            <person name="Murta S.M."/>
            <person name="Sincero T.C."/>
            <person name="Mendes T.A."/>
            <person name="Urmenyi T.P."/>
            <person name="Silva V.G."/>
            <person name="da Rocha W.D."/>
            <person name="Andersson B."/>
            <person name="Romanha A.J."/>
            <person name="Steindel M."/>
            <person name="de Vasconcelos A.T."/>
            <person name="Grisard E.C."/>
        </authorList>
    </citation>
    <scope>NUCLEOTIDE SEQUENCE [LARGE SCALE GENOMIC DNA]</scope>
    <source>
        <strain evidence="2 3">SC58</strain>
    </source>
</reference>
<protein>
    <recommendedName>
        <fullName evidence="4">CHCH domain-containing protein</fullName>
    </recommendedName>
</protein>
<gene>
    <name evidence="2" type="ORF">TRSC58_00537</name>
</gene>
<keyword evidence="3" id="KW-1185">Reference proteome</keyword>
<evidence type="ECO:0000313" key="2">
    <source>
        <dbReference type="EMBL" id="ESL11706.1"/>
    </source>
</evidence>
<accession>A0A061JC85</accession>
<comment type="caution">
    <text evidence="2">The sequence shown here is derived from an EMBL/GenBank/DDBJ whole genome shotgun (WGS) entry which is preliminary data.</text>
</comment>
<dbReference type="SUPFAM" id="SSF47072">
    <property type="entry name" value="Cysteine alpha-hairpin motif"/>
    <property type="match status" value="1"/>
</dbReference>
<feature type="compositionally biased region" description="Basic and acidic residues" evidence="1">
    <location>
        <begin position="18"/>
        <end position="32"/>
    </location>
</feature>
<dbReference type="InterPro" id="IPR009069">
    <property type="entry name" value="Cys_alpha_HP_mot_SF"/>
</dbReference>
<evidence type="ECO:0000313" key="3">
    <source>
        <dbReference type="Proteomes" id="UP000031737"/>
    </source>
</evidence>
<organism evidence="2 3">
    <name type="scientific">Trypanosoma rangeli SC58</name>
    <dbReference type="NCBI Taxonomy" id="429131"/>
    <lineage>
        <taxon>Eukaryota</taxon>
        <taxon>Discoba</taxon>
        <taxon>Euglenozoa</taxon>
        <taxon>Kinetoplastea</taxon>
        <taxon>Metakinetoplastina</taxon>
        <taxon>Trypanosomatida</taxon>
        <taxon>Trypanosomatidae</taxon>
        <taxon>Trypanosoma</taxon>
        <taxon>Herpetosoma</taxon>
    </lineage>
</organism>
<proteinExistence type="predicted"/>
<name>A0A061JC85_TRYRA</name>
<dbReference type="VEuPathDB" id="TriTrypDB:TRSC58_00537"/>
<dbReference type="AlphaFoldDB" id="A0A061JC85"/>
<evidence type="ECO:0000256" key="1">
    <source>
        <dbReference type="SAM" id="MobiDB-lite"/>
    </source>
</evidence>
<evidence type="ECO:0008006" key="4">
    <source>
        <dbReference type="Google" id="ProtNLM"/>
    </source>
</evidence>